<feature type="compositionally biased region" description="Low complexity" evidence="1">
    <location>
        <begin position="58"/>
        <end position="77"/>
    </location>
</feature>
<feature type="region of interest" description="Disordered" evidence="1">
    <location>
        <begin position="58"/>
        <end position="103"/>
    </location>
</feature>
<accession>X0U9Y6</accession>
<reference evidence="2" key="1">
    <citation type="journal article" date="2014" name="Front. Microbiol.">
        <title>High frequency of phylogenetically diverse reductive dehalogenase-homologous genes in deep subseafloor sedimentary metagenomes.</title>
        <authorList>
            <person name="Kawai M."/>
            <person name="Futagami T."/>
            <person name="Toyoda A."/>
            <person name="Takaki Y."/>
            <person name="Nishi S."/>
            <person name="Hori S."/>
            <person name="Arai W."/>
            <person name="Tsubouchi T."/>
            <person name="Morono Y."/>
            <person name="Uchiyama I."/>
            <person name="Ito T."/>
            <person name="Fujiyama A."/>
            <person name="Inagaki F."/>
            <person name="Takami H."/>
        </authorList>
    </citation>
    <scope>NUCLEOTIDE SEQUENCE</scope>
    <source>
        <strain evidence="2">Expedition CK06-06</strain>
    </source>
</reference>
<dbReference type="EMBL" id="BARS01010768">
    <property type="protein sequence ID" value="GAF97162.1"/>
    <property type="molecule type" value="Genomic_DNA"/>
</dbReference>
<protein>
    <submittedName>
        <fullName evidence="2">Uncharacterized protein</fullName>
    </submittedName>
</protein>
<sequence length="103" mass="11435">TREHRAAIWKQHLLEMFMPLYQAMGRWDLYSKFAGRVGQMLGIENVDDYLPKPEELQQFQQQQQAMQMQEQAQALAASGGATNPSQGANPAKGTNPSPGGTTE</sequence>
<proteinExistence type="predicted"/>
<feature type="compositionally biased region" description="Polar residues" evidence="1">
    <location>
        <begin position="80"/>
        <end position="103"/>
    </location>
</feature>
<name>X0U9Y6_9ZZZZ</name>
<evidence type="ECO:0000313" key="2">
    <source>
        <dbReference type="EMBL" id="GAF97162.1"/>
    </source>
</evidence>
<comment type="caution">
    <text evidence="2">The sequence shown here is derived from an EMBL/GenBank/DDBJ whole genome shotgun (WGS) entry which is preliminary data.</text>
</comment>
<organism evidence="2">
    <name type="scientific">marine sediment metagenome</name>
    <dbReference type="NCBI Taxonomy" id="412755"/>
    <lineage>
        <taxon>unclassified sequences</taxon>
        <taxon>metagenomes</taxon>
        <taxon>ecological metagenomes</taxon>
    </lineage>
</organism>
<dbReference type="AlphaFoldDB" id="X0U9Y6"/>
<evidence type="ECO:0000256" key="1">
    <source>
        <dbReference type="SAM" id="MobiDB-lite"/>
    </source>
</evidence>
<feature type="non-terminal residue" evidence="2">
    <location>
        <position position="1"/>
    </location>
</feature>
<gene>
    <name evidence="2" type="ORF">S01H1_19839</name>
</gene>